<gene>
    <name evidence="1" type="ORF">ARMOST_20919</name>
</gene>
<dbReference type="AlphaFoldDB" id="A0A284S8M9"/>
<reference evidence="2" key="1">
    <citation type="journal article" date="2017" name="Nat. Ecol. Evol.">
        <title>Genome expansion and lineage-specific genetic innovations in the forest pathogenic fungi Armillaria.</title>
        <authorList>
            <person name="Sipos G."/>
            <person name="Prasanna A.N."/>
            <person name="Walter M.C."/>
            <person name="O'Connor E."/>
            <person name="Balint B."/>
            <person name="Krizsan K."/>
            <person name="Kiss B."/>
            <person name="Hess J."/>
            <person name="Varga T."/>
            <person name="Slot J."/>
            <person name="Riley R."/>
            <person name="Boka B."/>
            <person name="Rigling D."/>
            <person name="Barry K."/>
            <person name="Lee J."/>
            <person name="Mihaltcheva S."/>
            <person name="LaButti K."/>
            <person name="Lipzen A."/>
            <person name="Waldron R."/>
            <person name="Moloney N.M."/>
            <person name="Sperisen C."/>
            <person name="Kredics L."/>
            <person name="Vagvoelgyi C."/>
            <person name="Patrignani A."/>
            <person name="Fitzpatrick D."/>
            <person name="Nagy I."/>
            <person name="Doyle S."/>
            <person name="Anderson J.B."/>
            <person name="Grigoriev I.V."/>
            <person name="Gueldener U."/>
            <person name="Muensterkoetter M."/>
            <person name="Nagy L.G."/>
        </authorList>
    </citation>
    <scope>NUCLEOTIDE SEQUENCE [LARGE SCALE GENOMIC DNA]</scope>
    <source>
        <strain evidence="2">C18/9</strain>
    </source>
</reference>
<dbReference type="EMBL" id="FUEG01000043">
    <property type="protein sequence ID" value="SJL17369.1"/>
    <property type="molecule type" value="Genomic_DNA"/>
</dbReference>
<name>A0A284S8M9_ARMOS</name>
<evidence type="ECO:0000313" key="2">
    <source>
        <dbReference type="Proteomes" id="UP000219338"/>
    </source>
</evidence>
<organism evidence="1 2">
    <name type="scientific">Armillaria ostoyae</name>
    <name type="common">Armillaria root rot fungus</name>
    <dbReference type="NCBI Taxonomy" id="47428"/>
    <lineage>
        <taxon>Eukaryota</taxon>
        <taxon>Fungi</taxon>
        <taxon>Dikarya</taxon>
        <taxon>Basidiomycota</taxon>
        <taxon>Agaricomycotina</taxon>
        <taxon>Agaricomycetes</taxon>
        <taxon>Agaricomycetidae</taxon>
        <taxon>Agaricales</taxon>
        <taxon>Marasmiineae</taxon>
        <taxon>Physalacriaceae</taxon>
        <taxon>Armillaria</taxon>
    </lineage>
</organism>
<accession>A0A284S8M9</accession>
<dbReference type="OrthoDB" id="3034442at2759"/>
<sequence>MSNIFYDLADEIYTITSPSVPDILRQAVLTVWDITQQQKRSEWSLKGAMFTGVEAENGSKAGSKRRGVIRIVPLRLDGTRTLHEICSVETDLRPVNIPLCDDVSKTVMYNRKTEEHAHLDDVGDNQHHHCLQTLFRSQRIILLHSGDAGSLHKIHFIKTNLRPVNITGDIIILSDDASKTLIYHCKTDKRAYLDNVGIQHDRCCQVVFTPLTILVVRAGRPPSPASPHIPLA</sequence>
<keyword evidence="2" id="KW-1185">Reference proteome</keyword>
<dbReference type="Proteomes" id="UP000219338">
    <property type="component" value="Unassembled WGS sequence"/>
</dbReference>
<proteinExistence type="predicted"/>
<evidence type="ECO:0000313" key="1">
    <source>
        <dbReference type="EMBL" id="SJL17369.1"/>
    </source>
</evidence>
<protein>
    <submittedName>
        <fullName evidence="1">Uncharacterized protein</fullName>
    </submittedName>
</protein>